<proteinExistence type="predicted"/>
<feature type="transmembrane region" description="Helical" evidence="1">
    <location>
        <begin position="145"/>
        <end position="167"/>
    </location>
</feature>
<keyword evidence="1" id="KW-0472">Membrane</keyword>
<reference evidence="2" key="1">
    <citation type="submission" date="2022-08" db="EMBL/GenBank/DDBJ databases">
        <title>Novel sulphate-reducing endosymbionts in the free-living metamonad Anaeramoeba.</title>
        <authorList>
            <person name="Jerlstrom-Hultqvist J."/>
            <person name="Cepicka I."/>
            <person name="Gallot-Lavallee L."/>
            <person name="Salas-Leiva D."/>
            <person name="Curtis B.A."/>
            <person name="Zahonova K."/>
            <person name="Pipaliya S."/>
            <person name="Dacks J."/>
            <person name="Roger A.J."/>
        </authorList>
    </citation>
    <scope>NUCLEOTIDE SEQUENCE</scope>
    <source>
        <strain evidence="2">Busselton2</strain>
    </source>
</reference>
<accession>A0AAV7ZSC1</accession>
<feature type="transmembrane region" description="Helical" evidence="1">
    <location>
        <begin position="68"/>
        <end position="86"/>
    </location>
</feature>
<organism evidence="2 3">
    <name type="scientific">Anaeramoeba flamelloides</name>
    <dbReference type="NCBI Taxonomy" id="1746091"/>
    <lineage>
        <taxon>Eukaryota</taxon>
        <taxon>Metamonada</taxon>
        <taxon>Anaeramoebidae</taxon>
        <taxon>Anaeramoeba</taxon>
    </lineage>
</organism>
<comment type="caution">
    <text evidence="2">The sequence shown here is derived from an EMBL/GenBank/DDBJ whole genome shotgun (WGS) entry which is preliminary data.</text>
</comment>
<evidence type="ECO:0000313" key="2">
    <source>
        <dbReference type="EMBL" id="KAJ3443756.1"/>
    </source>
</evidence>
<dbReference type="Proteomes" id="UP001146793">
    <property type="component" value="Unassembled WGS sequence"/>
</dbReference>
<keyword evidence="1" id="KW-0812">Transmembrane</keyword>
<feature type="transmembrane region" description="Helical" evidence="1">
    <location>
        <begin position="187"/>
        <end position="206"/>
    </location>
</feature>
<keyword evidence="1" id="KW-1133">Transmembrane helix</keyword>
<dbReference type="AlphaFoldDB" id="A0AAV7ZSC1"/>
<evidence type="ECO:0000313" key="3">
    <source>
        <dbReference type="Proteomes" id="UP001146793"/>
    </source>
</evidence>
<name>A0AAV7ZSC1_9EUKA</name>
<evidence type="ECO:0000256" key="1">
    <source>
        <dbReference type="SAM" id="Phobius"/>
    </source>
</evidence>
<feature type="transmembrane region" description="Helical" evidence="1">
    <location>
        <begin position="34"/>
        <end position="56"/>
    </location>
</feature>
<dbReference type="EMBL" id="JANTQA010000023">
    <property type="protein sequence ID" value="KAJ3443756.1"/>
    <property type="molecule type" value="Genomic_DNA"/>
</dbReference>
<feature type="transmembrane region" description="Helical" evidence="1">
    <location>
        <begin position="101"/>
        <end position="124"/>
    </location>
</feature>
<protein>
    <submittedName>
        <fullName evidence="2">Uncharacterized protein</fullName>
    </submittedName>
</protein>
<sequence>MSKDLLMSTLVCGFLGLVFSIIIADSLIEITYFRIFSILFAITFLALSLVFLMYFIELRKTATKFRSNCLLFVTIYIFVAGIFCWFPDQGWWFKASHNLRIFSYILIAIALSFVLVFVAMEIYSSPKFDKLFKRKDGPSMLLPRILKSQIILIIALAIFVGLIVGSIVGVVDIEDSEDAYYDLKFSIVRALFVGLAVGLLAGSLAYTMRSKEKKEISQKYAPLETKKAIASYTTVSQEDELL</sequence>
<gene>
    <name evidence="2" type="ORF">M0812_09600</name>
</gene>